<keyword evidence="4" id="KW-1185">Reference proteome</keyword>
<dbReference type="Proteomes" id="UP000824890">
    <property type="component" value="Unassembled WGS sequence"/>
</dbReference>
<protein>
    <recommendedName>
        <fullName evidence="2">Legumain prodomain domain-containing protein</fullName>
    </recommendedName>
</protein>
<dbReference type="InterPro" id="IPR001096">
    <property type="entry name" value="Peptidase_C13"/>
</dbReference>
<comment type="similarity">
    <text evidence="1">Belongs to the peptidase C13 family.</text>
</comment>
<evidence type="ECO:0000259" key="2">
    <source>
        <dbReference type="Pfam" id="PF20985"/>
    </source>
</evidence>
<dbReference type="PIRSF" id="PIRSF019663">
    <property type="entry name" value="Legumain"/>
    <property type="match status" value="1"/>
</dbReference>
<evidence type="ECO:0000313" key="3">
    <source>
        <dbReference type="EMBL" id="KAH0904114.1"/>
    </source>
</evidence>
<dbReference type="CDD" id="cd21115">
    <property type="entry name" value="legumain_C"/>
    <property type="match status" value="1"/>
</dbReference>
<name>A0ABQ8BH12_BRANA</name>
<dbReference type="PANTHER" id="PTHR12000">
    <property type="entry name" value="HEMOGLOBINASE FAMILY MEMBER"/>
    <property type="match status" value="1"/>
</dbReference>
<evidence type="ECO:0000256" key="1">
    <source>
        <dbReference type="ARBA" id="ARBA00009941"/>
    </source>
</evidence>
<dbReference type="Pfam" id="PF01650">
    <property type="entry name" value="Peptidase_C13"/>
    <property type="match status" value="1"/>
</dbReference>
<proteinExistence type="inferred from homology"/>
<evidence type="ECO:0000313" key="4">
    <source>
        <dbReference type="Proteomes" id="UP000824890"/>
    </source>
</evidence>
<dbReference type="InterPro" id="IPR048501">
    <property type="entry name" value="Legum_prodom"/>
</dbReference>
<dbReference type="InterPro" id="IPR046427">
    <property type="entry name" value="Legumain_prodom_sf"/>
</dbReference>
<comment type="caution">
    <text evidence="3">The sequence shown here is derived from an EMBL/GenBank/DDBJ whole genome shotgun (WGS) entry which is preliminary data.</text>
</comment>
<accession>A0ABQ8BH12</accession>
<reference evidence="3 4" key="1">
    <citation type="submission" date="2021-05" db="EMBL/GenBank/DDBJ databases">
        <title>Genome Assembly of Synthetic Allotetraploid Brassica napus Reveals Homoeologous Exchanges between Subgenomes.</title>
        <authorList>
            <person name="Davis J.T."/>
        </authorList>
    </citation>
    <scope>NUCLEOTIDE SEQUENCE [LARGE SCALE GENOMIC DNA]</scope>
    <source>
        <strain evidence="4">cv. Da-Ae</strain>
        <tissue evidence="3">Seedling</tissue>
    </source>
</reference>
<dbReference type="Pfam" id="PF20985">
    <property type="entry name" value="Legum_prodom"/>
    <property type="match status" value="1"/>
</dbReference>
<dbReference type="EMBL" id="JAGKQM010000011">
    <property type="protein sequence ID" value="KAH0904114.1"/>
    <property type="molecule type" value="Genomic_DNA"/>
</dbReference>
<dbReference type="PANTHER" id="PTHR12000:SF49">
    <property type="entry name" value="LEGUMAIN"/>
    <property type="match status" value="1"/>
</dbReference>
<sequence>MVDYTGEAVNVENFLNVILGNESGVTGGSGKVVKSAMPTGEALYAEDFIKVLERMHLLKRYKKMVIYIEACESGSMFEGLLKTNLNIYAVTASSAEESCSGIYCGYTYPPSPPEYNGLCLGDEFSVSWLEDSELHDMRKETLKQQYQVVKRRTRSSHVCRFGSEELLNDYLVSYIGTNPENKNFSLAALTASQISNLSLVNTREIPLLYLRKKIQNAPVGQEAQKNLIDEMNHRKQIDQNIIEILRLSLNQTNVLDLLTSTRTTGQPLVDDWDCVKTLVKSFKNQCGAKMEYGMKYAGALANICNMGVDVKQHVSAIEQACAH</sequence>
<gene>
    <name evidence="3" type="ORF">HID58_043617</name>
</gene>
<organism evidence="3 4">
    <name type="scientific">Brassica napus</name>
    <name type="common">Rape</name>
    <dbReference type="NCBI Taxonomy" id="3708"/>
    <lineage>
        <taxon>Eukaryota</taxon>
        <taxon>Viridiplantae</taxon>
        <taxon>Streptophyta</taxon>
        <taxon>Embryophyta</taxon>
        <taxon>Tracheophyta</taxon>
        <taxon>Spermatophyta</taxon>
        <taxon>Magnoliopsida</taxon>
        <taxon>eudicotyledons</taxon>
        <taxon>Gunneridae</taxon>
        <taxon>Pentapetalae</taxon>
        <taxon>rosids</taxon>
        <taxon>malvids</taxon>
        <taxon>Brassicales</taxon>
        <taxon>Brassicaceae</taxon>
        <taxon>Brassiceae</taxon>
        <taxon>Brassica</taxon>
    </lineage>
</organism>
<dbReference type="Gene3D" id="3.40.50.1460">
    <property type="match status" value="2"/>
</dbReference>
<feature type="domain" description="Legumain prodomain" evidence="2">
    <location>
        <begin position="225"/>
        <end position="321"/>
    </location>
</feature>
<dbReference type="Gene3D" id="1.10.132.130">
    <property type="match status" value="1"/>
</dbReference>